<keyword evidence="3" id="KW-1185">Reference proteome</keyword>
<feature type="region of interest" description="Disordered" evidence="1">
    <location>
        <begin position="1"/>
        <end position="25"/>
    </location>
</feature>
<proteinExistence type="predicted"/>
<organism evidence="2 3">
    <name type="scientific">Mycobacterium ulcerans str. Harvey</name>
    <dbReference type="NCBI Taxonomy" id="1299332"/>
    <lineage>
        <taxon>Bacteria</taxon>
        <taxon>Bacillati</taxon>
        <taxon>Actinomycetota</taxon>
        <taxon>Actinomycetes</taxon>
        <taxon>Mycobacteriales</taxon>
        <taxon>Mycobacteriaceae</taxon>
        <taxon>Mycobacterium</taxon>
        <taxon>Mycobacterium ulcerans group</taxon>
    </lineage>
</organism>
<dbReference type="EMBL" id="JAOL01000078">
    <property type="protein sequence ID" value="EUA92302.1"/>
    <property type="molecule type" value="Genomic_DNA"/>
</dbReference>
<accession>A0ABP3AMB5</accession>
<dbReference type="Proteomes" id="UP000020681">
    <property type="component" value="Unassembled WGS sequence"/>
</dbReference>
<comment type="caution">
    <text evidence="2">The sequence shown here is derived from an EMBL/GenBank/DDBJ whole genome shotgun (WGS) entry which is preliminary data.</text>
</comment>
<reference evidence="2 3" key="1">
    <citation type="submission" date="2014-01" db="EMBL/GenBank/DDBJ databases">
        <authorList>
            <person name="Dobos K."/>
            <person name="Lenaerts A."/>
            <person name="Ordway D."/>
            <person name="DeGroote M.A."/>
            <person name="Parker T."/>
            <person name="Sizemore C."/>
            <person name="Tallon L.J."/>
            <person name="Sadzewicz L.K."/>
            <person name="Sengamalay N."/>
            <person name="Fraser C.M."/>
            <person name="Hine E."/>
            <person name="Shefchek K.A."/>
            <person name="Das S.P."/>
            <person name="Tettelin H."/>
        </authorList>
    </citation>
    <scope>NUCLEOTIDE SEQUENCE [LARGE SCALE GENOMIC DNA]</scope>
    <source>
        <strain evidence="2 3">Harvey</strain>
    </source>
</reference>
<name>A0ABP3AMB5_MYCUL</name>
<protein>
    <submittedName>
        <fullName evidence="2">Uncharacterized protein</fullName>
    </submittedName>
</protein>
<evidence type="ECO:0000313" key="2">
    <source>
        <dbReference type="EMBL" id="EUA92302.1"/>
    </source>
</evidence>
<sequence length="57" mass="6750">MGQRPHDRGGIDRRRRARFQYRQSPPGRAIPAGYAAAEAFLSTWDWADYLHRFRRFG</sequence>
<feature type="compositionally biased region" description="Basic and acidic residues" evidence="1">
    <location>
        <begin position="1"/>
        <end position="12"/>
    </location>
</feature>
<evidence type="ECO:0000256" key="1">
    <source>
        <dbReference type="SAM" id="MobiDB-lite"/>
    </source>
</evidence>
<gene>
    <name evidence="2" type="ORF">I551_1179</name>
</gene>
<evidence type="ECO:0000313" key="3">
    <source>
        <dbReference type="Proteomes" id="UP000020681"/>
    </source>
</evidence>